<name>A0A3R8HRW4_PREIN</name>
<keyword evidence="1" id="KW-1133">Transmembrane helix</keyword>
<proteinExistence type="predicted"/>
<sequence>MIAGFYKNEGMRTAIVFIGVPLVPIIKCFFSVRRQNLNDIDRCESLKSFIDECLDNLKINHMAINECTLYRIQDGIYKHRKTAFKIPDCLYNYMRSSQEDKVHMMVNKLSQ</sequence>
<accession>A0A3R8HRW4</accession>
<dbReference type="Proteomes" id="UP000283868">
    <property type="component" value="Unassembled WGS sequence"/>
</dbReference>
<evidence type="ECO:0000256" key="1">
    <source>
        <dbReference type="SAM" id="Phobius"/>
    </source>
</evidence>
<organism evidence="2 3">
    <name type="scientific">Prevotella intermedia</name>
    <dbReference type="NCBI Taxonomy" id="28131"/>
    <lineage>
        <taxon>Bacteria</taxon>
        <taxon>Pseudomonadati</taxon>
        <taxon>Bacteroidota</taxon>
        <taxon>Bacteroidia</taxon>
        <taxon>Bacteroidales</taxon>
        <taxon>Prevotellaceae</taxon>
        <taxon>Prevotella</taxon>
    </lineage>
</organism>
<evidence type="ECO:0000313" key="3">
    <source>
        <dbReference type="Proteomes" id="UP000283868"/>
    </source>
</evidence>
<evidence type="ECO:0000313" key="2">
    <source>
        <dbReference type="EMBL" id="RRF86984.1"/>
    </source>
</evidence>
<keyword evidence="1" id="KW-0472">Membrane</keyword>
<reference evidence="2 3" key="1">
    <citation type="submission" date="2018-08" db="EMBL/GenBank/DDBJ databases">
        <title>Comparative analysis of Prevotella intermedia strains.</title>
        <authorList>
            <person name="Moon J.-H."/>
            <person name="Lee J.-H."/>
        </authorList>
    </citation>
    <scope>NUCLEOTIDE SEQUENCE [LARGE SCALE GENOMIC DNA]</scope>
    <source>
        <strain evidence="2 3">ATCC 15033</strain>
    </source>
</reference>
<protein>
    <submittedName>
        <fullName evidence="2">Uncharacterized protein</fullName>
    </submittedName>
</protein>
<dbReference type="EMBL" id="QXEN01000013">
    <property type="protein sequence ID" value="RRF86984.1"/>
    <property type="molecule type" value="Genomic_DNA"/>
</dbReference>
<keyword evidence="1" id="KW-0812">Transmembrane</keyword>
<feature type="transmembrane region" description="Helical" evidence="1">
    <location>
        <begin position="14"/>
        <end position="32"/>
    </location>
</feature>
<keyword evidence="3" id="KW-1185">Reference proteome</keyword>
<dbReference type="Pfam" id="PF18159">
    <property type="entry name" value="S_4TM"/>
    <property type="match status" value="1"/>
</dbReference>
<gene>
    <name evidence="2" type="ORF">D2S45_08505</name>
</gene>
<dbReference type="AlphaFoldDB" id="A0A3R8HRW4"/>
<comment type="caution">
    <text evidence="2">The sequence shown here is derived from an EMBL/GenBank/DDBJ whole genome shotgun (WGS) entry which is preliminary data.</text>
</comment>
<dbReference type="InterPro" id="IPR049920">
    <property type="entry name" value="IK1_05631-like"/>
</dbReference>